<evidence type="ECO:0000259" key="14">
    <source>
        <dbReference type="SMART" id="SM00831"/>
    </source>
</evidence>
<evidence type="ECO:0000256" key="2">
    <source>
        <dbReference type="ARBA" id="ARBA00022448"/>
    </source>
</evidence>
<dbReference type="InterPro" id="IPR008250">
    <property type="entry name" value="ATPase_P-typ_transduc_dom_A_sf"/>
</dbReference>
<name>A0ABQ8FS22_9FUNG</name>
<organism evidence="15 16">
    <name type="scientific">Batrachochytrium salamandrivorans</name>
    <dbReference type="NCBI Taxonomy" id="1357716"/>
    <lineage>
        <taxon>Eukaryota</taxon>
        <taxon>Fungi</taxon>
        <taxon>Fungi incertae sedis</taxon>
        <taxon>Chytridiomycota</taxon>
        <taxon>Chytridiomycota incertae sedis</taxon>
        <taxon>Chytridiomycetes</taxon>
        <taxon>Rhizophydiales</taxon>
        <taxon>Rhizophydiales incertae sedis</taxon>
        <taxon>Batrachochytrium</taxon>
    </lineage>
</organism>
<dbReference type="InterPro" id="IPR001757">
    <property type="entry name" value="P_typ_ATPase"/>
</dbReference>
<keyword evidence="7 12" id="KW-0067">ATP-binding</keyword>
<comment type="subcellular location">
    <subcellularLocation>
        <location evidence="1">Endomembrane system</location>
        <topology evidence="1">Multi-pass membrane protein</topology>
    </subcellularLocation>
    <subcellularLocation>
        <location evidence="12">Membrane</location>
        <topology evidence="12">Multi-pass membrane protein</topology>
    </subcellularLocation>
</comment>
<dbReference type="Pfam" id="PF00690">
    <property type="entry name" value="Cation_ATPase_N"/>
    <property type="match status" value="1"/>
</dbReference>
<feature type="transmembrane region" description="Helical" evidence="12">
    <location>
        <begin position="840"/>
        <end position="860"/>
    </location>
</feature>
<dbReference type="InterPro" id="IPR006068">
    <property type="entry name" value="ATPase_P-typ_cation-transptr_C"/>
</dbReference>
<dbReference type="Gene3D" id="3.40.1110.10">
    <property type="entry name" value="Calcium-transporting ATPase, cytoplasmic domain N"/>
    <property type="match status" value="1"/>
</dbReference>
<evidence type="ECO:0000256" key="11">
    <source>
        <dbReference type="ARBA" id="ARBA00023136"/>
    </source>
</evidence>
<dbReference type="EC" id="7.2.2.10" evidence="12"/>
<gene>
    <name evidence="15" type="ORF">BASA50_001493</name>
</gene>
<evidence type="ECO:0000256" key="13">
    <source>
        <dbReference type="SAM" id="MobiDB-lite"/>
    </source>
</evidence>
<sequence length="979" mass="107155">MMVYPPRKGSPHSERNPGRPIHSRGIIAGAEQEVGLLTDTDAGPTYTVPNDTSVAINNAVFVDNNSSNDHGNNSSNRSLTRNNSASHFTRNASSSPLSVIFAICTAHATLDRQGVNKDIGLDSSEVIRRRLEYGSNELIMGAGESIYVKFLEQFQNPLILLLLASAVVSVLLGNIQDAISITLAIVIVLTVAFIQEYQSEQSLEALNKLAPPYCHVKRCGEIQKKLASELVPGDIIIFERGDRVPADVRLFEAVHLDIDESSLTGENEPTRKQVDELKNTVHDIPLNERTNIAFMGSLVRNGHGKGVVIATGKSTELGVVFCMMSEVETRRTPLQTKMDTLGKQLSAASFGFIGIIMLMGVLQGRNWLEMFTVGVSLAVAAIPEGLPIVVTVTLALGVLRMASKHTIVKKLPSVESLGSVNVVCVDKTGTLTMNMMRVTQLFTLAQNVPISVEHKVDSSSMQHPAILQLLRISNLCNNAHRDHNDKLVGQPSEVAMLEFYQRFGRQDARLSEQRISETPFNAERKWMMVESRSTNSGSSQFYIKGALEPILELCSSYYISETVVADLDHSRQWDIKNQERHIAQYGLRVLALAYGDVQDKLIFVGLIAMYDPPRPGISDTIRGLMECSIKVVMLTGDSEGTAKAIAAQIGIPVNSRSVMSGAEIDSTCDADLKERISSISIFYRMSPIHKLTIIRAHQAAGSIVAMTGDGVNDAPALRLADIGISMGKTGTDVAKEAADMILVNDDLSTVISAIEEGKNIFHNIQHFLCFQLSTSASALLLIALSTFMNLENPLNAMQILWINIICDGPVAQSLGVESANPEIMKHPPRNKEEPIITKDLIMRIAINAAIIVTGTLALYVLELKEGVVTTRGRTMTFTCFVFFDMWNSLGCRSSTRLIYHVGLLTNRMYTYAVSACVLGQLLVVYVPFLQTVFQTSALSLFDLVYLLVATSVVFWIDEGRKVFAGYTKKPPSHSSDGYA</sequence>
<dbReference type="InterPro" id="IPR006413">
    <property type="entry name" value="P-type_ATPase_IIA_PMR1"/>
</dbReference>
<dbReference type="PANTHER" id="PTHR42861">
    <property type="entry name" value="CALCIUM-TRANSPORTING ATPASE"/>
    <property type="match status" value="1"/>
</dbReference>
<evidence type="ECO:0000256" key="7">
    <source>
        <dbReference type="ARBA" id="ARBA00022840"/>
    </source>
</evidence>
<feature type="domain" description="Cation-transporting P-type ATPase N-terminal" evidence="14">
    <location>
        <begin position="100"/>
        <end position="174"/>
    </location>
</feature>
<dbReference type="InterPro" id="IPR023214">
    <property type="entry name" value="HAD_sf"/>
</dbReference>
<evidence type="ECO:0000256" key="10">
    <source>
        <dbReference type="ARBA" id="ARBA00023065"/>
    </source>
</evidence>
<dbReference type="SUPFAM" id="SSF56784">
    <property type="entry name" value="HAD-like"/>
    <property type="match status" value="1"/>
</dbReference>
<evidence type="ECO:0000256" key="4">
    <source>
        <dbReference type="ARBA" id="ARBA00022692"/>
    </source>
</evidence>
<feature type="transmembrane region" description="Helical" evidence="12">
    <location>
        <begin position="345"/>
        <end position="363"/>
    </location>
</feature>
<evidence type="ECO:0000313" key="16">
    <source>
        <dbReference type="Proteomes" id="UP001648503"/>
    </source>
</evidence>
<proteinExistence type="inferred from homology"/>
<dbReference type="SUPFAM" id="SSF81665">
    <property type="entry name" value="Calcium ATPase, transmembrane domain M"/>
    <property type="match status" value="1"/>
</dbReference>
<dbReference type="SMART" id="SM00831">
    <property type="entry name" value="Cation_ATPase_N"/>
    <property type="match status" value="1"/>
</dbReference>
<keyword evidence="9 12" id="KW-1133">Transmembrane helix</keyword>
<evidence type="ECO:0000256" key="5">
    <source>
        <dbReference type="ARBA" id="ARBA00022741"/>
    </source>
</evidence>
<evidence type="ECO:0000256" key="3">
    <source>
        <dbReference type="ARBA" id="ARBA00022568"/>
    </source>
</evidence>
<keyword evidence="4 12" id="KW-0812">Transmembrane</keyword>
<dbReference type="PRINTS" id="PR00120">
    <property type="entry name" value="HATPASE"/>
</dbReference>
<protein>
    <recommendedName>
        <fullName evidence="12">Calcium-transporting ATPase</fullName>
        <ecNumber evidence="12">7.2.2.10</ecNumber>
    </recommendedName>
</protein>
<keyword evidence="3 12" id="KW-0109">Calcium transport</keyword>
<dbReference type="Pfam" id="PF00122">
    <property type="entry name" value="E1-E2_ATPase"/>
    <property type="match status" value="1"/>
</dbReference>
<accession>A0ABQ8FS22</accession>
<feature type="transmembrane region" description="Helical" evidence="12">
    <location>
        <begin position="935"/>
        <end position="956"/>
    </location>
</feature>
<evidence type="ECO:0000256" key="8">
    <source>
        <dbReference type="ARBA" id="ARBA00022967"/>
    </source>
</evidence>
<dbReference type="SFLD" id="SFLDF00027">
    <property type="entry name" value="p-type_atpase"/>
    <property type="match status" value="1"/>
</dbReference>
<keyword evidence="16" id="KW-1185">Reference proteome</keyword>
<dbReference type="Proteomes" id="UP001648503">
    <property type="component" value="Unassembled WGS sequence"/>
</dbReference>
<dbReference type="InterPro" id="IPR004014">
    <property type="entry name" value="ATPase_P-typ_cation-transptr_N"/>
</dbReference>
<evidence type="ECO:0000256" key="9">
    <source>
        <dbReference type="ARBA" id="ARBA00022989"/>
    </source>
</evidence>
<dbReference type="SFLD" id="SFLDS00003">
    <property type="entry name" value="Haloacid_Dehalogenase"/>
    <property type="match status" value="1"/>
</dbReference>
<dbReference type="InterPro" id="IPR036412">
    <property type="entry name" value="HAD-like_sf"/>
</dbReference>
<dbReference type="Gene3D" id="1.20.1110.10">
    <property type="entry name" value="Calcium-transporting ATPase, transmembrane domain"/>
    <property type="match status" value="1"/>
</dbReference>
<reference evidence="15 16" key="1">
    <citation type="submission" date="2021-02" db="EMBL/GenBank/DDBJ databases">
        <title>Variation within the Batrachochytrium salamandrivorans European outbreak.</title>
        <authorList>
            <person name="Kelly M."/>
            <person name="Pasmans F."/>
            <person name="Shea T.P."/>
            <person name="Munoz J.F."/>
            <person name="Carranza S."/>
            <person name="Cuomo C.A."/>
            <person name="Martel A."/>
        </authorList>
    </citation>
    <scope>NUCLEOTIDE SEQUENCE [LARGE SCALE GENOMIC DNA]</scope>
    <source>
        <strain evidence="15 16">AMFP18/2</strain>
    </source>
</reference>
<dbReference type="PRINTS" id="PR00119">
    <property type="entry name" value="CATATPASE"/>
</dbReference>
<feature type="transmembrane region" description="Helical" evidence="12">
    <location>
        <begin position="767"/>
        <end position="787"/>
    </location>
</feature>
<dbReference type="Pfam" id="PF13246">
    <property type="entry name" value="Cation_ATPase"/>
    <property type="match status" value="1"/>
</dbReference>
<keyword evidence="2 12" id="KW-0813">Transport</keyword>
<evidence type="ECO:0000256" key="12">
    <source>
        <dbReference type="RuleBase" id="RU361146"/>
    </source>
</evidence>
<dbReference type="Pfam" id="PF00689">
    <property type="entry name" value="Cation_ATPase_C"/>
    <property type="match status" value="1"/>
</dbReference>
<keyword evidence="5 12" id="KW-0547">Nucleotide-binding</keyword>
<evidence type="ECO:0000256" key="6">
    <source>
        <dbReference type="ARBA" id="ARBA00022837"/>
    </source>
</evidence>
<feature type="transmembrane region" description="Helical" evidence="12">
    <location>
        <begin position="909"/>
        <end position="929"/>
    </location>
</feature>
<feature type="compositionally biased region" description="Low complexity" evidence="13">
    <location>
        <begin position="64"/>
        <end position="86"/>
    </location>
</feature>
<keyword evidence="8" id="KW-1278">Translocase</keyword>
<dbReference type="InterPro" id="IPR023299">
    <property type="entry name" value="ATPase_P-typ_cyto_dom_N"/>
</dbReference>
<dbReference type="EMBL" id="JAFCIX010000002">
    <property type="protein sequence ID" value="KAH6601636.1"/>
    <property type="molecule type" value="Genomic_DNA"/>
</dbReference>
<dbReference type="InterPro" id="IPR018303">
    <property type="entry name" value="ATPase_P-typ_P_site"/>
</dbReference>
<dbReference type="PROSITE" id="PS00154">
    <property type="entry name" value="ATPASE_E1_E2"/>
    <property type="match status" value="1"/>
</dbReference>
<comment type="similarity">
    <text evidence="12">Belongs to the cation transport ATPase (P-type) (TC 3.A.3) family.</text>
</comment>
<evidence type="ECO:0000256" key="1">
    <source>
        <dbReference type="ARBA" id="ARBA00004127"/>
    </source>
</evidence>
<dbReference type="SFLD" id="SFLDG00002">
    <property type="entry name" value="C1.7:_P-type_atpase_like"/>
    <property type="match status" value="1"/>
</dbReference>
<dbReference type="InterPro" id="IPR023298">
    <property type="entry name" value="ATPase_P-typ_TM_dom_sf"/>
</dbReference>
<comment type="caution">
    <text evidence="12">Lacks conserved residue(s) required for the propagation of feature annotation.</text>
</comment>
<feature type="transmembrane region" description="Helical" evidence="12">
    <location>
        <begin position="375"/>
        <end position="399"/>
    </location>
</feature>
<dbReference type="InterPro" id="IPR059000">
    <property type="entry name" value="ATPase_P-type_domA"/>
</dbReference>
<dbReference type="SUPFAM" id="SSF81653">
    <property type="entry name" value="Calcium ATPase, transduction domain A"/>
    <property type="match status" value="1"/>
</dbReference>
<comment type="caution">
    <text evidence="15">The sequence shown here is derived from an EMBL/GenBank/DDBJ whole genome shotgun (WGS) entry which is preliminary data.</text>
</comment>
<dbReference type="SUPFAM" id="SSF81660">
    <property type="entry name" value="Metal cation-transporting ATPase, ATP-binding domain N"/>
    <property type="match status" value="1"/>
</dbReference>
<keyword evidence="10 12" id="KW-0406">Ion transport</keyword>
<feature type="transmembrane region" description="Helical" evidence="12">
    <location>
        <begin position="154"/>
        <end position="172"/>
    </location>
</feature>
<dbReference type="InterPro" id="IPR044492">
    <property type="entry name" value="P_typ_ATPase_HD_dom"/>
</dbReference>
<comment type="function">
    <text evidence="12">Catalyzes the hydrolysis of ATP coupled with the transport of calcium.</text>
</comment>
<feature type="region of interest" description="Disordered" evidence="13">
    <location>
        <begin position="1"/>
        <end position="22"/>
    </location>
</feature>
<evidence type="ECO:0000313" key="15">
    <source>
        <dbReference type="EMBL" id="KAH6601636.1"/>
    </source>
</evidence>
<dbReference type="NCBIfam" id="TIGR01522">
    <property type="entry name" value="ATPase-IIA2_Ca"/>
    <property type="match status" value="1"/>
</dbReference>
<dbReference type="Gene3D" id="3.40.50.1000">
    <property type="entry name" value="HAD superfamily/HAD-like"/>
    <property type="match status" value="1"/>
</dbReference>
<dbReference type="Gene3D" id="2.70.150.10">
    <property type="entry name" value="Calcium-transporting ATPase, cytoplasmic transduction domain A"/>
    <property type="match status" value="1"/>
</dbReference>
<keyword evidence="6 12" id="KW-0106">Calcium</keyword>
<feature type="region of interest" description="Disordered" evidence="13">
    <location>
        <begin position="63"/>
        <end position="91"/>
    </location>
</feature>
<dbReference type="NCBIfam" id="TIGR01494">
    <property type="entry name" value="ATPase_P-type"/>
    <property type="match status" value="2"/>
</dbReference>
<comment type="catalytic activity">
    <reaction evidence="12">
        <text>Ca(2+)(in) + ATP + H2O = Ca(2+)(out) + ADP + phosphate + H(+)</text>
        <dbReference type="Rhea" id="RHEA:18105"/>
        <dbReference type="ChEBI" id="CHEBI:15377"/>
        <dbReference type="ChEBI" id="CHEBI:15378"/>
        <dbReference type="ChEBI" id="CHEBI:29108"/>
        <dbReference type="ChEBI" id="CHEBI:30616"/>
        <dbReference type="ChEBI" id="CHEBI:43474"/>
        <dbReference type="ChEBI" id="CHEBI:456216"/>
        <dbReference type="EC" id="7.2.2.10"/>
    </reaction>
</comment>
<keyword evidence="11 12" id="KW-0472">Membrane</keyword>